<dbReference type="AlphaFoldDB" id="A0A168RAP8"/>
<dbReference type="InterPro" id="IPR021149">
    <property type="entry name" value="OligosaccharylTrfase_OST3/OST6"/>
</dbReference>
<reference evidence="11" key="1">
    <citation type="submission" date="2016-04" db="EMBL/GenBank/DDBJ databases">
        <authorList>
            <person name="Evans L.H."/>
            <person name="Alamgir A."/>
            <person name="Owens N."/>
            <person name="Weber N.D."/>
            <person name="Virtaneva K."/>
            <person name="Barbian K."/>
            <person name="Babar A."/>
            <person name="Rosenke K."/>
        </authorList>
    </citation>
    <scope>NUCLEOTIDE SEQUENCE [LARGE SCALE GENOMIC DNA]</scope>
    <source>
        <strain evidence="11">CBS 101.48</strain>
    </source>
</reference>
<sequence length="318" mass="35603">MAKPSLLILFLLFALICLGQADVKTNNLIKLSKENHGVVKLDSNAYFKYTQGKRAYGMVVLLTALGSQFRCVPCREFDPEYKLVASSFQRTKQADRVFFGHLDFEDGQAVYQQLGIQTAPNVFYFPPSDGQQDNTIKYDLGRNGFAAEPLAAFVSSQSGISFNVVRPFDYGQFAAKVILGLGVLATIKLVYKYFAFLLFHKNTWAAVTIIMVLVMTSGHMFNRIRNTPYSVPGPNGQLSYVASGFSSQYGIETQLVASIYGVLAFAVVSLAYMVPQLDDKWRQRIGVYIWTGCFIVIFSCLMALFKVKNEAYPFKILF</sequence>
<keyword evidence="12" id="KW-1185">Reference proteome</keyword>
<dbReference type="OMA" id="VLFGMYS"/>
<gene>
    <name evidence="11" type="primary">ABSGL_12293.1 scaffold 12745</name>
</gene>
<feature type="signal peptide" evidence="10">
    <location>
        <begin position="1"/>
        <end position="21"/>
    </location>
</feature>
<dbReference type="CDD" id="cd02961">
    <property type="entry name" value="PDI_a_family"/>
    <property type="match status" value="1"/>
</dbReference>
<evidence type="ECO:0000256" key="5">
    <source>
        <dbReference type="ARBA" id="ARBA00022729"/>
    </source>
</evidence>
<evidence type="ECO:0000256" key="1">
    <source>
        <dbReference type="ARBA" id="ARBA00002791"/>
    </source>
</evidence>
<proteinExistence type="inferred from homology"/>
<comment type="similarity">
    <text evidence="3">Belongs to the OST3/OST6 family.</text>
</comment>
<feature type="transmembrane region" description="Helical" evidence="9">
    <location>
        <begin position="203"/>
        <end position="221"/>
    </location>
</feature>
<keyword evidence="5 10" id="KW-0732">Signal</keyword>
<protein>
    <recommendedName>
        <fullName evidence="13">Magnesium transporter protein 1</fullName>
    </recommendedName>
</protein>
<evidence type="ECO:0000256" key="3">
    <source>
        <dbReference type="ARBA" id="ARBA00009561"/>
    </source>
</evidence>
<keyword evidence="7 9" id="KW-1133">Transmembrane helix</keyword>
<evidence type="ECO:0000313" key="11">
    <source>
        <dbReference type="EMBL" id="SAM06404.1"/>
    </source>
</evidence>
<name>A0A168RAP8_ABSGL</name>
<dbReference type="FunCoup" id="A0A168RAP8">
    <property type="interactions" value="318"/>
</dbReference>
<accession>A0A168RAP8</accession>
<dbReference type="Gene3D" id="3.40.30.10">
    <property type="entry name" value="Glutaredoxin"/>
    <property type="match status" value="1"/>
</dbReference>
<dbReference type="Proteomes" id="UP000078561">
    <property type="component" value="Unassembled WGS sequence"/>
</dbReference>
<evidence type="ECO:0000256" key="9">
    <source>
        <dbReference type="SAM" id="Phobius"/>
    </source>
</evidence>
<feature type="transmembrane region" description="Helical" evidence="9">
    <location>
        <begin position="285"/>
        <end position="305"/>
    </location>
</feature>
<dbReference type="Pfam" id="PF04756">
    <property type="entry name" value="OST3_OST6"/>
    <property type="match status" value="1"/>
</dbReference>
<evidence type="ECO:0000256" key="10">
    <source>
        <dbReference type="SAM" id="SignalP"/>
    </source>
</evidence>
<dbReference type="PANTHER" id="PTHR12692:SF0">
    <property type="entry name" value="GH11935P"/>
    <property type="match status" value="1"/>
</dbReference>
<evidence type="ECO:0000313" key="12">
    <source>
        <dbReference type="Proteomes" id="UP000078561"/>
    </source>
</evidence>
<dbReference type="PANTHER" id="PTHR12692">
    <property type="entry name" value="DOLICHYL-DIPHOSPHOOLIGOSACCHARIDE--PROTEIN GLYCOSYLTRANSFERASE-RELATED"/>
    <property type="match status" value="1"/>
</dbReference>
<keyword evidence="4 9" id="KW-0812">Transmembrane</keyword>
<evidence type="ECO:0000256" key="4">
    <source>
        <dbReference type="ARBA" id="ARBA00022692"/>
    </source>
</evidence>
<dbReference type="OrthoDB" id="67566at2759"/>
<evidence type="ECO:0008006" key="13">
    <source>
        <dbReference type="Google" id="ProtNLM"/>
    </source>
</evidence>
<dbReference type="STRING" id="4829.A0A168RAP8"/>
<keyword evidence="8 9" id="KW-0472">Membrane</keyword>
<evidence type="ECO:0000256" key="6">
    <source>
        <dbReference type="ARBA" id="ARBA00022824"/>
    </source>
</evidence>
<evidence type="ECO:0000256" key="2">
    <source>
        <dbReference type="ARBA" id="ARBA00004477"/>
    </source>
</evidence>
<dbReference type="GO" id="GO:0008250">
    <property type="term" value="C:oligosaccharyltransferase complex"/>
    <property type="evidence" value="ECO:0007669"/>
    <property type="project" value="TreeGrafter"/>
</dbReference>
<feature type="chain" id="PRO_5007900088" description="Magnesium transporter protein 1" evidence="10">
    <location>
        <begin position="22"/>
        <end position="318"/>
    </location>
</feature>
<feature type="transmembrane region" description="Helical" evidence="9">
    <location>
        <begin position="255"/>
        <end position="273"/>
    </location>
</feature>
<dbReference type="InterPro" id="IPR036249">
    <property type="entry name" value="Thioredoxin-like_sf"/>
</dbReference>
<feature type="transmembrane region" description="Helical" evidence="9">
    <location>
        <begin position="173"/>
        <end position="191"/>
    </location>
</feature>
<comment type="subcellular location">
    <subcellularLocation>
        <location evidence="2">Endoplasmic reticulum membrane</location>
        <topology evidence="2">Multi-pass membrane protein</topology>
    </subcellularLocation>
</comment>
<dbReference type="EMBL" id="LT554591">
    <property type="protein sequence ID" value="SAM06404.1"/>
    <property type="molecule type" value="Genomic_DNA"/>
</dbReference>
<dbReference type="InParanoid" id="A0A168RAP8"/>
<keyword evidence="6" id="KW-0256">Endoplasmic reticulum</keyword>
<dbReference type="SUPFAM" id="SSF52833">
    <property type="entry name" value="Thioredoxin-like"/>
    <property type="match status" value="1"/>
</dbReference>
<evidence type="ECO:0000256" key="8">
    <source>
        <dbReference type="ARBA" id="ARBA00023136"/>
    </source>
</evidence>
<evidence type="ECO:0000256" key="7">
    <source>
        <dbReference type="ARBA" id="ARBA00022989"/>
    </source>
</evidence>
<organism evidence="11">
    <name type="scientific">Absidia glauca</name>
    <name type="common">Pin mould</name>
    <dbReference type="NCBI Taxonomy" id="4829"/>
    <lineage>
        <taxon>Eukaryota</taxon>
        <taxon>Fungi</taxon>
        <taxon>Fungi incertae sedis</taxon>
        <taxon>Mucoromycota</taxon>
        <taxon>Mucoromycotina</taxon>
        <taxon>Mucoromycetes</taxon>
        <taxon>Mucorales</taxon>
        <taxon>Cunninghamellaceae</taxon>
        <taxon>Absidia</taxon>
    </lineage>
</organism>
<comment type="function">
    <text evidence="1">Subunit of the oligosaccharyl transferase (OST) complex that catalyzes the initial transfer of a defined glycan (Glc(3)Man(9)GlcNAc(2) in eukaryotes) from the lipid carrier dolichol-pyrophosphate to an asparagine residue within an Asn-X-Ser/Thr consensus motif in nascent polypeptide chains, the first step in protein N-glycosylation. N-glycosylation occurs cotranslationally and the complex associates with the Sec61 complex at the channel-forming translocon complex that mediates protein translocation across the endoplasmic reticulum (ER). All subunits are required for a maximal enzyme activity.</text>
</comment>
<dbReference type="GO" id="GO:0018279">
    <property type="term" value="P:protein N-linked glycosylation via asparagine"/>
    <property type="evidence" value="ECO:0007669"/>
    <property type="project" value="TreeGrafter"/>
</dbReference>